<accession>A0ACC0FTG7</accession>
<protein>
    <submittedName>
        <fullName evidence="1">Uncharacterized protein</fullName>
    </submittedName>
</protein>
<organism evidence="1 2">
    <name type="scientific">Camellia lanceoleosa</name>
    <dbReference type="NCBI Taxonomy" id="1840588"/>
    <lineage>
        <taxon>Eukaryota</taxon>
        <taxon>Viridiplantae</taxon>
        <taxon>Streptophyta</taxon>
        <taxon>Embryophyta</taxon>
        <taxon>Tracheophyta</taxon>
        <taxon>Spermatophyta</taxon>
        <taxon>Magnoliopsida</taxon>
        <taxon>eudicotyledons</taxon>
        <taxon>Gunneridae</taxon>
        <taxon>Pentapetalae</taxon>
        <taxon>asterids</taxon>
        <taxon>Ericales</taxon>
        <taxon>Theaceae</taxon>
        <taxon>Camellia</taxon>
    </lineage>
</organism>
<keyword evidence="2" id="KW-1185">Reference proteome</keyword>
<dbReference type="EMBL" id="CM045770">
    <property type="protein sequence ID" value="KAI7991216.1"/>
    <property type="molecule type" value="Genomic_DNA"/>
</dbReference>
<sequence>MAVPVCNSSNPLFPSSIILLCSLFFMHYYFPLHATALSFNFTNIDDQGIEVTPNDDMVQSGAAAGKAGRATYKKTFYLWDEASGNVTDFDTYFVFVITQYDKNVAPADGLTFFLLPYDNATSNITTATPKVPVVFVVDLKKHLPSKVTIGFSASTGSNFERNNVKSLTFNSTLQIDEPTQPSASPSSNTVTPSPGKKIGENNKNALIVELTASQFVLVGGLALLGFALWKKSGRAKQEAEFSIELSMDNDFEAATLPILLAKMPVPTYLAPPMNAASLVYGSTIVSNSNQFQSSSYSYNTNCSKFTSSSATSSPSASLLYT</sequence>
<evidence type="ECO:0000313" key="1">
    <source>
        <dbReference type="EMBL" id="KAI7991216.1"/>
    </source>
</evidence>
<proteinExistence type="predicted"/>
<reference evidence="1 2" key="1">
    <citation type="journal article" date="2022" name="Plant J.">
        <title>Chromosome-level genome of Camellia lanceoleosa provides a valuable resource for understanding genome evolution and self-incompatibility.</title>
        <authorList>
            <person name="Gong W."/>
            <person name="Xiao S."/>
            <person name="Wang L."/>
            <person name="Liao Z."/>
            <person name="Chang Y."/>
            <person name="Mo W."/>
            <person name="Hu G."/>
            <person name="Li W."/>
            <person name="Zhao G."/>
            <person name="Zhu H."/>
            <person name="Hu X."/>
            <person name="Ji K."/>
            <person name="Xiang X."/>
            <person name="Song Q."/>
            <person name="Yuan D."/>
            <person name="Jin S."/>
            <person name="Zhang L."/>
        </authorList>
    </citation>
    <scope>NUCLEOTIDE SEQUENCE [LARGE SCALE GENOMIC DNA]</scope>
    <source>
        <strain evidence="1">SQ_2022a</strain>
    </source>
</reference>
<name>A0ACC0FTG7_9ERIC</name>
<evidence type="ECO:0000313" key="2">
    <source>
        <dbReference type="Proteomes" id="UP001060215"/>
    </source>
</evidence>
<gene>
    <name evidence="1" type="ORF">LOK49_LG12G00418</name>
</gene>
<dbReference type="Proteomes" id="UP001060215">
    <property type="component" value="Chromosome 13"/>
</dbReference>
<comment type="caution">
    <text evidence="1">The sequence shown here is derived from an EMBL/GenBank/DDBJ whole genome shotgun (WGS) entry which is preliminary data.</text>
</comment>